<dbReference type="PANTHER" id="PTHR43283">
    <property type="entry name" value="BETA-LACTAMASE-RELATED"/>
    <property type="match status" value="1"/>
</dbReference>
<name>A0ABY6F8J5_9PSED</name>
<dbReference type="EMBL" id="CP081201">
    <property type="protein sequence ID" value="UXZ94193.1"/>
    <property type="molecule type" value="Genomic_DNA"/>
</dbReference>
<proteinExistence type="predicted"/>
<organism evidence="2 3">
    <name type="scientific">Pseudomonas phytophila</name>
    <dbReference type="NCBI Taxonomy" id="2867264"/>
    <lineage>
        <taxon>Bacteria</taxon>
        <taxon>Pseudomonadati</taxon>
        <taxon>Pseudomonadota</taxon>
        <taxon>Gammaproteobacteria</taxon>
        <taxon>Pseudomonadales</taxon>
        <taxon>Pseudomonadaceae</taxon>
        <taxon>Pseudomonas</taxon>
    </lineage>
</organism>
<evidence type="ECO:0000259" key="1">
    <source>
        <dbReference type="Pfam" id="PF00144"/>
    </source>
</evidence>
<gene>
    <name evidence="2" type="ORF">K3169_17660</name>
</gene>
<dbReference type="SUPFAM" id="SSF56601">
    <property type="entry name" value="beta-lactamase/transpeptidase-like"/>
    <property type="match status" value="1"/>
</dbReference>
<keyword evidence="3" id="KW-1185">Reference proteome</keyword>
<sequence length="298" mass="31890">MSFSLITNGSPAVTEPPEALETVIPWWSFTKTVLAATALTLVRDGLVGLDDQVAEGPFTLRQLLRHQAGLADYSELPEYHTAVASGARPWPADEMLLRLDATRLRYTPGEGWRYSNVGYLFVTRLIERLTGLSLEEALVQRVLSPLRITRARLANAGEDMQVACQGIAPGYDPGWVYHRLLIGPLAEAALLLDRLLSGNLLPHGLLEDMQAALVLGGPLPGRPWLTPGYGLGLMRGGVAGGLTLSGHNGVGPGSVVAVYRCTHGRSTATCAVFHESADEALVEAEMVSHVRAALGLAQ</sequence>
<dbReference type="RefSeq" id="WP_263267286.1">
    <property type="nucleotide sequence ID" value="NZ_CP081201.1"/>
</dbReference>
<dbReference type="InterPro" id="IPR001466">
    <property type="entry name" value="Beta-lactam-related"/>
</dbReference>
<dbReference type="Proteomes" id="UP001063228">
    <property type="component" value="Chromosome"/>
</dbReference>
<accession>A0ABY6F8J5</accession>
<feature type="domain" description="Beta-lactamase-related" evidence="1">
    <location>
        <begin position="20"/>
        <end position="261"/>
    </location>
</feature>
<protein>
    <submittedName>
        <fullName evidence="2">Beta-lactamase family protein</fullName>
    </submittedName>
</protein>
<dbReference type="InterPro" id="IPR012338">
    <property type="entry name" value="Beta-lactam/transpept-like"/>
</dbReference>
<evidence type="ECO:0000313" key="2">
    <source>
        <dbReference type="EMBL" id="UXZ94193.1"/>
    </source>
</evidence>
<dbReference type="Gene3D" id="3.40.710.10">
    <property type="entry name" value="DD-peptidase/beta-lactamase superfamily"/>
    <property type="match status" value="1"/>
</dbReference>
<dbReference type="Pfam" id="PF00144">
    <property type="entry name" value="Beta-lactamase"/>
    <property type="match status" value="1"/>
</dbReference>
<dbReference type="InterPro" id="IPR050789">
    <property type="entry name" value="Diverse_Enzym_Activities"/>
</dbReference>
<reference evidence="2" key="1">
    <citation type="submission" date="2021-08" db="EMBL/GenBank/DDBJ databases">
        <title>Complete genome sequence of Pseudomonas phytophila.</title>
        <authorList>
            <person name="Weir B.S."/>
            <person name="Templeton M.D."/>
            <person name="Arshed S."/>
            <person name="Andersen M.T."/>
            <person name="Jayaraman J."/>
        </authorList>
    </citation>
    <scope>NUCLEOTIDE SEQUENCE</scope>
    <source>
        <strain evidence="2">ICMP 23753</strain>
    </source>
</reference>
<evidence type="ECO:0000313" key="3">
    <source>
        <dbReference type="Proteomes" id="UP001063228"/>
    </source>
</evidence>